<feature type="transmembrane region" description="Helical" evidence="4">
    <location>
        <begin position="300"/>
        <end position="321"/>
    </location>
</feature>
<accession>A0A1H4F167</accession>
<dbReference type="InterPro" id="IPR011701">
    <property type="entry name" value="MFS"/>
</dbReference>
<gene>
    <name evidence="5" type="ORF">SAMN05192564_10430</name>
</gene>
<dbReference type="InterPro" id="IPR036259">
    <property type="entry name" value="MFS_trans_sf"/>
</dbReference>
<keyword evidence="3 4" id="KW-0472">Membrane</keyword>
<feature type="transmembrane region" description="Helical" evidence="4">
    <location>
        <begin position="95"/>
        <end position="113"/>
    </location>
</feature>
<organism evidence="5 6">
    <name type="scientific">Paraburkholderia sartisoli</name>
    <dbReference type="NCBI Taxonomy" id="83784"/>
    <lineage>
        <taxon>Bacteria</taxon>
        <taxon>Pseudomonadati</taxon>
        <taxon>Pseudomonadota</taxon>
        <taxon>Betaproteobacteria</taxon>
        <taxon>Burkholderiales</taxon>
        <taxon>Burkholderiaceae</taxon>
        <taxon>Paraburkholderia</taxon>
    </lineage>
</organism>
<dbReference type="InterPro" id="IPR047200">
    <property type="entry name" value="MFS_YcaD-like"/>
</dbReference>
<dbReference type="Pfam" id="PF07690">
    <property type="entry name" value="MFS_1"/>
    <property type="match status" value="1"/>
</dbReference>
<evidence type="ECO:0000313" key="5">
    <source>
        <dbReference type="EMBL" id="SEA90700.1"/>
    </source>
</evidence>
<feature type="transmembrane region" description="Helical" evidence="4">
    <location>
        <begin position="180"/>
        <end position="202"/>
    </location>
</feature>
<dbReference type="AlphaFoldDB" id="A0A1H4F167"/>
<evidence type="ECO:0000256" key="3">
    <source>
        <dbReference type="ARBA" id="ARBA00023136"/>
    </source>
</evidence>
<feature type="transmembrane region" description="Helical" evidence="4">
    <location>
        <begin position="327"/>
        <end position="345"/>
    </location>
</feature>
<dbReference type="STRING" id="83784.SAMN05192564_10430"/>
<dbReference type="PANTHER" id="PTHR23521">
    <property type="entry name" value="TRANSPORTER MFS SUPERFAMILY"/>
    <property type="match status" value="1"/>
</dbReference>
<protein>
    <submittedName>
        <fullName evidence="5">Major Facilitator Superfamily protein</fullName>
    </submittedName>
</protein>
<name>A0A1H4F167_9BURK</name>
<proteinExistence type="predicted"/>
<evidence type="ECO:0000256" key="4">
    <source>
        <dbReference type="SAM" id="Phobius"/>
    </source>
</evidence>
<feature type="transmembrane region" description="Helical" evidence="4">
    <location>
        <begin position="64"/>
        <end position="83"/>
    </location>
</feature>
<dbReference type="CDD" id="cd17477">
    <property type="entry name" value="MFS_YcaD_like"/>
    <property type="match status" value="1"/>
</dbReference>
<dbReference type="GO" id="GO:0005886">
    <property type="term" value="C:plasma membrane"/>
    <property type="evidence" value="ECO:0007669"/>
    <property type="project" value="TreeGrafter"/>
</dbReference>
<feature type="transmembrane region" description="Helical" evidence="4">
    <location>
        <begin position="35"/>
        <end position="58"/>
    </location>
</feature>
<dbReference type="Proteomes" id="UP000198638">
    <property type="component" value="Unassembled WGS sequence"/>
</dbReference>
<dbReference type="GO" id="GO:0022857">
    <property type="term" value="F:transmembrane transporter activity"/>
    <property type="evidence" value="ECO:0007669"/>
    <property type="project" value="InterPro"/>
</dbReference>
<feature type="transmembrane region" description="Helical" evidence="4">
    <location>
        <begin position="235"/>
        <end position="254"/>
    </location>
</feature>
<evidence type="ECO:0000256" key="2">
    <source>
        <dbReference type="ARBA" id="ARBA00022989"/>
    </source>
</evidence>
<dbReference type="EMBL" id="FNRQ01000004">
    <property type="protein sequence ID" value="SEA90700.1"/>
    <property type="molecule type" value="Genomic_DNA"/>
</dbReference>
<dbReference type="PANTHER" id="PTHR23521:SF3">
    <property type="entry name" value="MFS TRANSPORTER"/>
    <property type="match status" value="1"/>
</dbReference>
<dbReference type="SUPFAM" id="SSF103473">
    <property type="entry name" value="MFS general substrate transporter"/>
    <property type="match status" value="1"/>
</dbReference>
<evidence type="ECO:0000256" key="1">
    <source>
        <dbReference type="ARBA" id="ARBA00022692"/>
    </source>
</evidence>
<evidence type="ECO:0000313" key="6">
    <source>
        <dbReference type="Proteomes" id="UP000198638"/>
    </source>
</evidence>
<feature type="transmembrane region" description="Helical" evidence="4">
    <location>
        <begin position="274"/>
        <end position="293"/>
    </location>
</feature>
<sequence length="419" mass="44032">MSTDGLQCETRANAGARDVHTGAPAPGVVSSISSLLLGFALLVMGNGLLGTLIALRMVHANFPSMTVGFVQAAYYAGFMLGAWRGGSLIARIGHHRAFAIFAAVATCTALGYAVSTQPLIWGCLRFMTGFCLAGIFTVMESWLNGVARNAWRGRVFSVYLITTYLCAGTGQFLVSTTDPYGFELFSLVGCLFAASLVPVTLARSVAAETSAHAHDSTPESGPGLGLDGVRSLCRLAPLGLCGCLAAGLLSSVFYSLYPVYMRNAGYPVPAVSRFMGTALIAALLPQWPVAYLSDHVDRRWVILAVSLLLTLSSVTLFLFHGDGVLQPVAYLYVSLIFTVYGLSIAHANDRVPSTHRVATSAGLLLTFALGGSAGPVIASLVMKWVGPLGIYLFTMTVTAVLAIQALLSVSARRGMASAA</sequence>
<reference evidence="6" key="1">
    <citation type="submission" date="2016-10" db="EMBL/GenBank/DDBJ databases">
        <authorList>
            <person name="Varghese N."/>
            <person name="Submissions S."/>
        </authorList>
    </citation>
    <scope>NUCLEOTIDE SEQUENCE [LARGE SCALE GENOMIC DNA]</scope>
    <source>
        <strain evidence="6">LMG 24000</strain>
    </source>
</reference>
<keyword evidence="1 4" id="KW-0812">Transmembrane</keyword>
<dbReference type="Gene3D" id="1.20.1250.20">
    <property type="entry name" value="MFS general substrate transporter like domains"/>
    <property type="match status" value="2"/>
</dbReference>
<feature type="transmembrane region" description="Helical" evidence="4">
    <location>
        <begin position="119"/>
        <end position="143"/>
    </location>
</feature>
<feature type="transmembrane region" description="Helical" evidence="4">
    <location>
        <begin position="357"/>
        <end position="382"/>
    </location>
</feature>
<feature type="transmembrane region" description="Helical" evidence="4">
    <location>
        <begin position="155"/>
        <end position="174"/>
    </location>
</feature>
<feature type="transmembrane region" description="Helical" evidence="4">
    <location>
        <begin position="388"/>
        <end position="407"/>
    </location>
</feature>
<keyword evidence="2 4" id="KW-1133">Transmembrane helix</keyword>
<keyword evidence="6" id="KW-1185">Reference proteome</keyword>